<gene>
    <name evidence="1" type="ORF">RF11_07458</name>
</gene>
<organism evidence="1 2">
    <name type="scientific">Thelohanellus kitauei</name>
    <name type="common">Myxosporean</name>
    <dbReference type="NCBI Taxonomy" id="669202"/>
    <lineage>
        <taxon>Eukaryota</taxon>
        <taxon>Metazoa</taxon>
        <taxon>Cnidaria</taxon>
        <taxon>Myxozoa</taxon>
        <taxon>Myxosporea</taxon>
        <taxon>Bivalvulida</taxon>
        <taxon>Platysporina</taxon>
        <taxon>Myxobolidae</taxon>
        <taxon>Thelohanellus</taxon>
    </lineage>
</organism>
<name>A0A0C2MJU4_THEKT</name>
<protein>
    <submittedName>
        <fullName evidence="1">Uncharacterized protein</fullName>
    </submittedName>
</protein>
<accession>A0A0C2MJU4</accession>
<evidence type="ECO:0000313" key="1">
    <source>
        <dbReference type="EMBL" id="KII67466.1"/>
    </source>
</evidence>
<reference evidence="1 2" key="1">
    <citation type="journal article" date="2014" name="Genome Biol. Evol.">
        <title>The genome of the myxosporean Thelohanellus kitauei shows adaptations to nutrient acquisition within its fish host.</title>
        <authorList>
            <person name="Yang Y."/>
            <person name="Xiong J."/>
            <person name="Zhou Z."/>
            <person name="Huo F."/>
            <person name="Miao W."/>
            <person name="Ran C."/>
            <person name="Liu Y."/>
            <person name="Zhang J."/>
            <person name="Feng J."/>
            <person name="Wang M."/>
            <person name="Wang M."/>
            <person name="Wang L."/>
            <person name="Yao B."/>
        </authorList>
    </citation>
    <scope>NUCLEOTIDE SEQUENCE [LARGE SCALE GENOMIC DNA]</scope>
    <source>
        <strain evidence="1">Wuqing</strain>
    </source>
</reference>
<dbReference type="EMBL" id="JWZT01003181">
    <property type="protein sequence ID" value="KII67466.1"/>
    <property type="molecule type" value="Genomic_DNA"/>
</dbReference>
<evidence type="ECO:0000313" key="2">
    <source>
        <dbReference type="Proteomes" id="UP000031668"/>
    </source>
</evidence>
<keyword evidence="2" id="KW-1185">Reference proteome</keyword>
<comment type="caution">
    <text evidence="1">The sequence shown here is derived from an EMBL/GenBank/DDBJ whole genome shotgun (WGS) entry which is preliminary data.</text>
</comment>
<dbReference type="AlphaFoldDB" id="A0A0C2MJU4"/>
<sequence length="167" mass="19552">MSLNDKTYIKYIRGGNNLVIYDDLKNTCSSIISDDVITQIFCQCESHASIEYLFESSDHSEHPILKQYNFIMKNILQVFNEFNYFDEKEVEEYHQLCDIETPTSSPIPFYQNSDDNISEMDEFSERSITLLEQEKSSFLALMRCYALIFEKKIIFGDLNSNLDNLKS</sequence>
<dbReference type="Proteomes" id="UP000031668">
    <property type="component" value="Unassembled WGS sequence"/>
</dbReference>
<proteinExistence type="predicted"/>